<dbReference type="InterPro" id="IPR036034">
    <property type="entry name" value="PDZ_sf"/>
</dbReference>
<evidence type="ECO:0000256" key="1">
    <source>
        <dbReference type="SAM" id="MobiDB-lite"/>
    </source>
</evidence>
<feature type="compositionally biased region" description="Basic and acidic residues" evidence="1">
    <location>
        <begin position="1081"/>
        <end position="1104"/>
    </location>
</feature>
<feature type="compositionally biased region" description="Polar residues" evidence="1">
    <location>
        <begin position="1467"/>
        <end position="1487"/>
    </location>
</feature>
<feature type="compositionally biased region" description="Basic residues" evidence="1">
    <location>
        <begin position="915"/>
        <end position="926"/>
    </location>
</feature>
<name>A0A7S4MTR0_9STRA</name>
<dbReference type="CDD" id="cd00136">
    <property type="entry name" value="PDZ_canonical"/>
    <property type="match status" value="1"/>
</dbReference>
<organism evidence="3">
    <name type="scientific">Odontella aurita</name>
    <dbReference type="NCBI Taxonomy" id="265563"/>
    <lineage>
        <taxon>Eukaryota</taxon>
        <taxon>Sar</taxon>
        <taxon>Stramenopiles</taxon>
        <taxon>Ochrophyta</taxon>
        <taxon>Bacillariophyta</taxon>
        <taxon>Mediophyceae</taxon>
        <taxon>Biddulphiophycidae</taxon>
        <taxon>Eupodiscales</taxon>
        <taxon>Odontellaceae</taxon>
        <taxon>Odontella</taxon>
    </lineage>
</organism>
<feature type="compositionally biased region" description="Basic and acidic residues" evidence="1">
    <location>
        <begin position="1388"/>
        <end position="1411"/>
    </location>
</feature>
<feature type="compositionally biased region" description="Basic and acidic residues" evidence="1">
    <location>
        <begin position="1524"/>
        <end position="1545"/>
    </location>
</feature>
<feature type="region of interest" description="Disordered" evidence="1">
    <location>
        <begin position="818"/>
        <end position="864"/>
    </location>
</feature>
<feature type="region of interest" description="Disordered" evidence="1">
    <location>
        <begin position="1370"/>
        <end position="1694"/>
    </location>
</feature>
<feature type="compositionally biased region" description="Basic and acidic residues" evidence="1">
    <location>
        <begin position="1558"/>
        <end position="1573"/>
    </location>
</feature>
<feature type="compositionally biased region" description="Basic and acidic residues" evidence="1">
    <location>
        <begin position="2108"/>
        <end position="2126"/>
    </location>
</feature>
<feature type="compositionally biased region" description="Basic and acidic residues" evidence="1">
    <location>
        <begin position="1114"/>
        <end position="1126"/>
    </location>
</feature>
<dbReference type="PROSITE" id="PS50106">
    <property type="entry name" value="PDZ"/>
    <property type="match status" value="1"/>
</dbReference>
<protein>
    <recommendedName>
        <fullName evidence="2">PDZ domain-containing protein</fullName>
    </recommendedName>
</protein>
<feature type="region of interest" description="Disordered" evidence="1">
    <location>
        <begin position="308"/>
        <end position="666"/>
    </location>
</feature>
<feature type="region of interest" description="Disordered" evidence="1">
    <location>
        <begin position="1258"/>
        <end position="1353"/>
    </location>
</feature>
<feature type="compositionally biased region" description="Basic residues" evidence="1">
    <location>
        <begin position="532"/>
        <end position="544"/>
    </location>
</feature>
<feature type="compositionally biased region" description="Acidic residues" evidence="1">
    <location>
        <begin position="1065"/>
        <end position="1080"/>
    </location>
</feature>
<feature type="compositionally biased region" description="Basic residues" evidence="1">
    <location>
        <begin position="2013"/>
        <end position="2031"/>
    </location>
</feature>
<feature type="compositionally biased region" description="Basic residues" evidence="1">
    <location>
        <begin position="1546"/>
        <end position="1557"/>
    </location>
</feature>
<feature type="region of interest" description="Disordered" evidence="1">
    <location>
        <begin position="683"/>
        <end position="734"/>
    </location>
</feature>
<feature type="region of interest" description="Disordered" evidence="1">
    <location>
        <begin position="885"/>
        <end position="1243"/>
    </location>
</feature>
<feature type="compositionally biased region" description="Polar residues" evidence="1">
    <location>
        <begin position="1681"/>
        <end position="1694"/>
    </location>
</feature>
<feature type="region of interest" description="Disordered" evidence="1">
    <location>
        <begin position="146"/>
        <end position="197"/>
    </location>
</feature>
<sequence>MSTITGGTGMDDSSFSQAGVGVGVSVNDSVNAVDGGAVFDSAISDGIGGRIKDGEELAMVEPPTDPWINVNGPGMNAANSPKKSAGGAPAFGDTGMLDNGINGTVFPKTPKFRSNKGRAQVPPGVFAPIGRYGGPDAAGGQKIQNELATREEKDVPPITSIKTRKKKSDPRRASPTKTRNNRGAPEDSTAVVPSDAGGASAWALRPNLEDSIRTDDAFAVPESSPAAVIANGDGFGPPLDDKVLADSAKRLLSIDNVQAAADDAFGPPLDDLALENVITASTDTPTATERSPIFGTFETESNVTATVPDRYAVGPVHTRSSEADEPFDVRMRAGPSSKPKPANPLLPPSATPGGGAAIVEEDAEAGGARAASAARIASPDTIDSRSEDGPSLAGTSLGGHSLRNASVVSSNWGGGGGGRSISGAVSPGDFTEATEESISLMNALSPEARDRIYGRGGSGGADTGAGAGAVTGAGVGAKHPQQTQPPSPGSNSGASRGEASPGGSPNSTNPFDDDYGGVARDSAAAKSVVAARVRRSLSPRKKGGSPRADPVRDEFDEEPGRIGSPTIPNQPRRVQQHKPASPDEDEFAPPGRISAAASAVAVSAVRSPRTPVVTNTADDEWGAPIIPPGEKLRTQRQVHGRRGVRQNRNSPAGSSGVRGHGISPSLAIADITPSQLDISRNARARNTSSVGSENAVASRSPPRKRGIAAAGRGGANAVVNPKAGTGAGNGYDDAKSVDSWQKAEEEWARAEEAELEYHCTFSGETDDATELGAGQQQGGGVANGGSSFDAMRSTIGAGAGAVAAGTAAVGMANAVMRGGTPVSPQRDLPQHQQQQHASPLDVPTGYETFEGFHHTPESKTAAAAAAAAGGGDRYLHSGDMLGIAPPSLGYEQHPPERQRPNYGYGDPSDEQEKQRKGKPQSILKKRSSLDGGSKLSSPGESPGAAAAAAAAVAGGVAASVRPPSPEESQLSSSPRKKDKTKGKKHSSANSPSSPDQGGQFGLKKRSHPWNKNGDSPKSIDSSKGQGQALDQDRFKFAGQSAAVVTGEGGNLGDGYRNHFEGHVDGDDDDSLFMFTDDEPDSASKGKDDGDAKGGNEGKDKEGKQSKGKNAPQQKAEDKTSKPDKKSGKSKGKSRGGLKRGKASFRGKLRGKKRGASAAASGDRSDGDSTVTTDDEEDLHGDDDLSKTSLAARAQQAWNARHKKAQQAKQQAPYSALDHPDHSQGRGDGVQEDMLNSSPPAGTVGAVAVGATAVAVGAAAAAGAGAGGGDERRSKSAPRPSRTPKENQLELHNAAKARRASQRGGVKLNEERNTVHQYEVSEDAASIGESTVGGDGSTVDSRSGAYHSADEFEYDKSYESELEDFIKDLFFIGKESRTNPGTKKVKARHTSEKENRKKEKAEQKERERERAKNGGIKSSKKDTSGKEKGATRGIDVVISRDAEDDALGGGERSTLGGKTSSLTSNTNAFNGDSATVGGDNSTVHTQETAPGEEDDGIASTMWGMVSTLQESLGLSPTAAGGEDAYLDREDEYSTIRASNKERMAEKRAHRSKSKSSKSKRAESKGRSKGEDASVGREGGVPIPGVGLGSGAPGDDHSLEHPAADPYSHTSRSRAAAAGAGAGAGDVSDDEDDTRVTIGDDTDADSDTRVTLLDEMDESNHTPRGSAYGTDADDDDYRDETSQPESLTQTKTTSTDGETFISGVTEATGTAAGTGGVMLSVLNYASDLLFPIVGAEGGETENVLEPLPRGNIGDDDEDDGNDTCDGSIGHATDDERLTVLRSSRAAAAAGRRGGRGQGGANRDRTGSANSGSSLGWSPDGAPKPVKRSGSSGSAGSVSLAQEEVGLVELAYSAARAKHKIHGMVFDEDSGLDIDVASEIQFVVVTIPLPLGLLFQENSSGCWVTRIFPDGNAANDTGGVSPDGMAPMDRVEVGDQLASINGRSTIKMKVDEVCNVISTAPNPDEIELTFLRYVGPLRPLPEDAMNAGYEVEAVGLGDKHDQGGTEGGGSHAASPRGRRSAKSKIGKLKRSVRRNSKERTPTTPSSPGGGAKGGGVLKSPSEARYQISETERAPSVVPMPPAPPSSLVSGIPSDNAAMAASTGAFSMPPMEIKDDRVRQQPAKVKDQKGLSKTRSKKKFGSILKRSKKGGK</sequence>
<accession>A0A7S4MTR0</accession>
<dbReference type="EMBL" id="HBKQ01023333">
    <property type="protein sequence ID" value="CAE2241005.1"/>
    <property type="molecule type" value="Transcribed_RNA"/>
</dbReference>
<feature type="compositionally biased region" description="Gly residues" evidence="1">
    <location>
        <begin position="454"/>
        <end position="475"/>
    </location>
</feature>
<feature type="region of interest" description="Disordered" evidence="1">
    <location>
        <begin position="1739"/>
        <end position="1835"/>
    </location>
</feature>
<feature type="compositionally biased region" description="Basic residues" evidence="1">
    <location>
        <begin position="974"/>
        <end position="986"/>
    </location>
</feature>
<feature type="compositionally biased region" description="Basic and acidic residues" evidence="1">
    <location>
        <begin position="319"/>
        <end position="331"/>
    </location>
</feature>
<evidence type="ECO:0000313" key="3">
    <source>
        <dbReference type="EMBL" id="CAE2241005.1"/>
    </source>
</evidence>
<feature type="compositionally biased region" description="Acidic residues" evidence="1">
    <location>
        <begin position="1751"/>
        <end position="1760"/>
    </location>
</feature>
<feature type="compositionally biased region" description="Low complexity" evidence="1">
    <location>
        <begin position="518"/>
        <end position="531"/>
    </location>
</feature>
<feature type="compositionally biased region" description="Basic and acidic residues" evidence="1">
    <location>
        <begin position="1418"/>
        <end position="1429"/>
    </location>
</feature>
<evidence type="ECO:0000259" key="2">
    <source>
        <dbReference type="PROSITE" id="PS50106"/>
    </source>
</evidence>
<feature type="domain" description="PDZ" evidence="2">
    <location>
        <begin position="1876"/>
        <end position="1969"/>
    </location>
</feature>
<feature type="compositionally biased region" description="Basic and acidic residues" evidence="1">
    <location>
        <begin position="1592"/>
        <end position="1601"/>
    </location>
</feature>
<gene>
    <name evidence="3" type="ORF">OAUR00152_LOCUS15884</name>
</gene>
<feature type="compositionally biased region" description="Low complexity" evidence="1">
    <location>
        <begin position="594"/>
        <end position="605"/>
    </location>
</feature>
<feature type="compositionally biased region" description="Low complexity" evidence="1">
    <location>
        <begin position="1452"/>
        <end position="1466"/>
    </location>
</feature>
<feature type="compositionally biased region" description="Low complexity" evidence="1">
    <location>
        <begin position="1826"/>
        <end position="1835"/>
    </location>
</feature>
<feature type="compositionally biased region" description="Polar residues" evidence="1">
    <location>
        <begin position="1804"/>
        <end position="1813"/>
    </location>
</feature>
<dbReference type="Gene3D" id="2.30.42.10">
    <property type="match status" value="1"/>
</dbReference>
<dbReference type="SMART" id="SM00228">
    <property type="entry name" value="PDZ"/>
    <property type="match status" value="1"/>
</dbReference>
<dbReference type="InterPro" id="IPR001478">
    <property type="entry name" value="PDZ"/>
</dbReference>
<feature type="compositionally biased region" description="Basic residues" evidence="1">
    <location>
        <begin position="634"/>
        <end position="645"/>
    </location>
</feature>
<reference evidence="3" key="1">
    <citation type="submission" date="2021-01" db="EMBL/GenBank/DDBJ databases">
        <authorList>
            <person name="Corre E."/>
            <person name="Pelletier E."/>
            <person name="Niang G."/>
            <person name="Scheremetjew M."/>
            <person name="Finn R."/>
            <person name="Kale V."/>
            <person name="Holt S."/>
            <person name="Cochrane G."/>
            <person name="Meng A."/>
            <person name="Brown T."/>
            <person name="Cohen L."/>
        </authorList>
    </citation>
    <scope>NUCLEOTIDE SEQUENCE</scope>
    <source>
        <strain evidence="3">Isolate 1302-5</strain>
    </source>
</reference>
<feature type="compositionally biased region" description="Low complexity" evidence="1">
    <location>
        <begin position="365"/>
        <end position="378"/>
    </location>
</feature>
<feature type="compositionally biased region" description="Basic residues" evidence="1">
    <location>
        <begin position="1127"/>
        <end position="1154"/>
    </location>
</feature>
<feature type="compositionally biased region" description="Low complexity" evidence="1">
    <location>
        <begin position="707"/>
        <end position="720"/>
    </location>
</feature>
<feature type="compositionally biased region" description="Polar residues" evidence="1">
    <location>
        <begin position="683"/>
        <end position="697"/>
    </location>
</feature>
<feature type="region of interest" description="Disordered" evidence="1">
    <location>
        <begin position="1994"/>
        <end position="2148"/>
    </location>
</feature>
<feature type="compositionally biased region" description="Pro residues" evidence="1">
    <location>
        <begin position="341"/>
        <end position="350"/>
    </location>
</feature>
<feature type="compositionally biased region" description="Basic and acidic residues" evidence="1">
    <location>
        <begin position="1055"/>
        <end position="1064"/>
    </location>
</feature>
<proteinExistence type="predicted"/>
<feature type="compositionally biased region" description="Basic residues" evidence="1">
    <location>
        <begin position="2128"/>
        <end position="2148"/>
    </location>
</feature>
<feature type="compositionally biased region" description="Low complexity" evidence="1">
    <location>
        <begin position="943"/>
        <end position="958"/>
    </location>
</feature>
<feature type="compositionally biased region" description="Gly residues" evidence="1">
    <location>
        <begin position="2044"/>
        <end position="2053"/>
    </location>
</feature>
<feature type="compositionally biased region" description="Polar residues" evidence="1">
    <location>
        <begin position="1012"/>
        <end position="1025"/>
    </location>
</feature>
<dbReference type="SUPFAM" id="SSF50156">
    <property type="entry name" value="PDZ domain-like"/>
    <property type="match status" value="1"/>
</dbReference>